<feature type="compositionally biased region" description="Polar residues" evidence="6">
    <location>
        <begin position="658"/>
        <end position="689"/>
    </location>
</feature>
<keyword evidence="4" id="KW-1015">Disulfide bond</keyword>
<dbReference type="PANTHER" id="PTHR11480:SF3">
    <property type="entry name" value="BCDNA.GH08312"/>
    <property type="match status" value="1"/>
</dbReference>
<feature type="region of interest" description="Disordered" evidence="6">
    <location>
        <begin position="658"/>
        <end position="691"/>
    </location>
</feature>
<evidence type="ECO:0000259" key="8">
    <source>
        <dbReference type="PROSITE" id="PS51110"/>
    </source>
</evidence>
<reference evidence="9" key="1">
    <citation type="submission" date="2019-08" db="EMBL/GenBank/DDBJ databases">
        <title>The genome of the North American firefly Photinus pyralis.</title>
        <authorList>
            <consortium name="Photinus pyralis genome working group"/>
            <person name="Fallon T.R."/>
            <person name="Sander Lower S.E."/>
            <person name="Weng J.-K."/>
        </authorList>
    </citation>
    <scope>NUCLEOTIDE SEQUENCE</scope>
    <source>
        <strain evidence="9">TRF0915ILg1</strain>
        <tissue evidence="9">Whole body</tissue>
    </source>
</reference>
<dbReference type="InterPro" id="IPR051428">
    <property type="entry name" value="Sphingo_Act-Surfact_Prot"/>
</dbReference>
<feature type="domain" description="Saposin A-type" evidence="8">
    <location>
        <begin position="507"/>
        <end position="547"/>
    </location>
</feature>
<keyword evidence="3 7" id="KW-0732">Signal</keyword>
<feature type="domain" description="Saposin A-type" evidence="8">
    <location>
        <begin position="210"/>
        <end position="250"/>
    </location>
</feature>
<dbReference type="EMBL" id="VTPC01091255">
    <property type="protein sequence ID" value="KAF2878926.1"/>
    <property type="molecule type" value="Genomic_DNA"/>
</dbReference>
<dbReference type="Proteomes" id="UP000801492">
    <property type="component" value="Unassembled WGS sequence"/>
</dbReference>
<sequence length="1124" mass="124336">MLITLVLGCSFLFEEFLAHEVTTSIIPSIIAIYTASSPAFSSLQQNPCIKGPTYWCASPENQRECHAEAYCAKEHSEQHYGNDPCTWGPSYWCHNKTTIAQCYAYQHCRSHINCPCNKGPSYWCHNSTTMKECDTYSYCNSPVRHHCDKGPSFWCESFHNAIICGIYEVDYCIHIWNQNRSLSEEHRLDSSVASTSTVPPRKAIAITSAAPPGKNKCTWGPAFWCADALNAVLCGTVKYCIFKWNQNQSISHAYNLTLPLTSSHSARNLGTSSLTAPGENKCTWGPAFWCADPKNALLCGSVIYCNEHGWKTVNFKPLLDDSSAPGVDGSPSIIVGRDKCTWGPGFWCSDYNNAVLCHTVPFCDKHGWKTTITKPHVGDSSVSSSIIVGRDKCTWGPGFWCSDYNNAVLCEINTKQRQYKSCKFKNQEQQYSMCTTSQTGLFTDTQQHGNSSRELLQKQEVEDEFIKLSDKAAKGFIDNTVFYCNEHGWKAATTTPPVDDFSVSPSIIVGRDKCTWGPGFWCSDYNNAVLCQTVPFCDKHGWKTTTTKPLVEDFAAASVGGSRSTILGRDKCTWGPGFWCSGYENAVLCETVAFCDKHGWKTTTVPPMNALPAAAVASVPSHIVGKNNCTWGPSFWCANSKNAVLCGAVQYCSSKWNKNQSTSDSHNLTSPLRRSHSARNLGNSSQTAPGQDKCTWGPAFWCSDLKNALLCEAATTTPPVDDSSVSPSIIVGRDKCTWGPAFWCYDYNNAVLCETVSFCEKHGWKTTTSKPLVKDSAASNVGRNSWTILGRDKCTWGPGFWCSGYENALLCETIAFCDMHGWKTTTTESPLPAAAITGVPSHIVGQNNCTWGPSFWCTDSKNAILCGTVEYCRNHPQKPIPPSGDKRRDSSKQTETAEDFKLGENPCMWGPSYWCGDVRNALRCGGLQIFKYCYHRRRGFRPPGLPPGSDRCSSSGAVFWCSNILNAIQCGEKAVNYCFNRNWQRPSLQNCQEGPAFWCREPENAIGCSFEAFVHCYSHGGLQQKNEITTCGSIPPWEICKEPVLAIKCGSTSVQYCLDNDWSNNSPVTETVLEPSVDPCLAGPAYWCQNIRSARRCNAVVYCQVDGQTKRKPFKIGGYHGLRG</sequence>
<comment type="subcellular location">
    <subcellularLocation>
        <location evidence="1">Secreted</location>
    </subcellularLocation>
</comment>
<evidence type="ECO:0000256" key="4">
    <source>
        <dbReference type="ARBA" id="ARBA00023157"/>
    </source>
</evidence>
<feature type="region of interest" description="Disordered" evidence="6">
    <location>
        <begin position="877"/>
        <end position="896"/>
    </location>
</feature>
<feature type="chain" id="PRO_5035478462" description="Saposin A-type domain-containing protein" evidence="7">
    <location>
        <begin position="19"/>
        <end position="1124"/>
    </location>
</feature>
<dbReference type="InterPro" id="IPR008373">
    <property type="entry name" value="Saposin"/>
</dbReference>
<accession>A0A8K0FXX3</accession>
<keyword evidence="2" id="KW-0964">Secreted</keyword>
<dbReference type="InterPro" id="IPR003119">
    <property type="entry name" value="SAP_A"/>
</dbReference>
<dbReference type="GO" id="GO:0006665">
    <property type="term" value="P:sphingolipid metabolic process"/>
    <property type="evidence" value="ECO:0007669"/>
    <property type="project" value="InterPro"/>
</dbReference>
<feature type="domain" description="Saposin A-type" evidence="8">
    <location>
        <begin position="946"/>
        <end position="988"/>
    </location>
</feature>
<feature type="domain" description="Saposin A-type" evidence="8">
    <location>
        <begin position="78"/>
        <end position="118"/>
    </location>
</feature>
<dbReference type="GO" id="GO:0005764">
    <property type="term" value="C:lysosome"/>
    <property type="evidence" value="ECO:0007669"/>
    <property type="project" value="InterPro"/>
</dbReference>
<dbReference type="AlphaFoldDB" id="A0A8K0FXX3"/>
<evidence type="ECO:0000256" key="5">
    <source>
        <dbReference type="ARBA" id="ARBA00023180"/>
    </source>
</evidence>
<evidence type="ECO:0000256" key="6">
    <source>
        <dbReference type="SAM" id="MobiDB-lite"/>
    </source>
</evidence>
<dbReference type="Pfam" id="PF02199">
    <property type="entry name" value="SapA"/>
    <property type="match status" value="19"/>
</dbReference>
<feature type="domain" description="Saposin A-type" evidence="8">
    <location>
        <begin position="1073"/>
        <end position="1113"/>
    </location>
</feature>
<comment type="caution">
    <text evidence="9">The sequence shown here is derived from an EMBL/GenBank/DDBJ whole genome shotgun (WGS) entry which is preliminary data.</text>
</comment>
<feature type="domain" description="Saposin A-type" evidence="8">
    <location>
        <begin position="687"/>
        <end position="727"/>
    </location>
</feature>
<proteinExistence type="predicted"/>
<dbReference type="GO" id="GO:0005576">
    <property type="term" value="C:extracellular region"/>
    <property type="evidence" value="ECO:0007669"/>
    <property type="project" value="UniProtKB-SubCell"/>
</dbReference>
<feature type="signal peptide" evidence="7">
    <location>
        <begin position="1"/>
        <end position="18"/>
    </location>
</feature>
<keyword evidence="5" id="KW-0325">Glycoprotein</keyword>
<dbReference type="GO" id="GO:0016020">
    <property type="term" value="C:membrane"/>
    <property type="evidence" value="ECO:0007669"/>
    <property type="project" value="GOC"/>
</dbReference>
<feature type="domain" description="Saposin A-type" evidence="8">
    <location>
        <begin position="275"/>
        <end position="315"/>
    </location>
</feature>
<feature type="domain" description="Saposin A-type" evidence="8">
    <location>
        <begin position="787"/>
        <end position="827"/>
    </location>
</feature>
<feature type="domain" description="Saposin A-type" evidence="8">
    <location>
        <begin position="842"/>
        <end position="882"/>
    </location>
</feature>
<evidence type="ECO:0000256" key="1">
    <source>
        <dbReference type="ARBA" id="ARBA00004613"/>
    </source>
</evidence>
<feature type="domain" description="Saposin A-type" evidence="8">
    <location>
        <begin position="333"/>
        <end position="373"/>
    </location>
</feature>
<feature type="domain" description="Saposin A-type" evidence="8">
    <location>
        <begin position="41"/>
        <end position="81"/>
    </location>
</feature>
<dbReference type="SMART" id="SM00162">
    <property type="entry name" value="SAPA"/>
    <property type="match status" value="18"/>
</dbReference>
<dbReference type="PROSITE" id="PS51110">
    <property type="entry name" value="SAP_A"/>
    <property type="match status" value="14"/>
</dbReference>
<gene>
    <name evidence="9" type="ORF">ILUMI_27250</name>
</gene>
<feature type="domain" description="Saposin A-type" evidence="8">
    <location>
        <begin position="622"/>
        <end position="661"/>
    </location>
</feature>
<evidence type="ECO:0000256" key="3">
    <source>
        <dbReference type="ARBA" id="ARBA00022729"/>
    </source>
</evidence>
<evidence type="ECO:0000313" key="10">
    <source>
        <dbReference type="Proteomes" id="UP000801492"/>
    </source>
</evidence>
<feature type="domain" description="Saposin A-type" evidence="8">
    <location>
        <begin position="565"/>
        <end position="605"/>
    </location>
</feature>
<evidence type="ECO:0000313" key="9">
    <source>
        <dbReference type="EMBL" id="KAF2878926.1"/>
    </source>
</evidence>
<evidence type="ECO:0000256" key="7">
    <source>
        <dbReference type="SAM" id="SignalP"/>
    </source>
</evidence>
<protein>
    <recommendedName>
        <fullName evidence="8">Saposin A-type domain-containing protein</fullName>
    </recommendedName>
</protein>
<dbReference type="PANTHER" id="PTHR11480">
    <property type="entry name" value="SAPOSIN-RELATED"/>
    <property type="match status" value="1"/>
</dbReference>
<evidence type="ECO:0000256" key="2">
    <source>
        <dbReference type="ARBA" id="ARBA00022525"/>
    </source>
</evidence>
<keyword evidence="10" id="KW-1185">Reference proteome</keyword>
<organism evidence="9 10">
    <name type="scientific">Ignelater luminosus</name>
    <name type="common">Cucubano</name>
    <name type="synonym">Pyrophorus luminosus</name>
    <dbReference type="NCBI Taxonomy" id="2038154"/>
    <lineage>
        <taxon>Eukaryota</taxon>
        <taxon>Metazoa</taxon>
        <taxon>Ecdysozoa</taxon>
        <taxon>Arthropoda</taxon>
        <taxon>Hexapoda</taxon>
        <taxon>Insecta</taxon>
        <taxon>Pterygota</taxon>
        <taxon>Neoptera</taxon>
        <taxon>Endopterygota</taxon>
        <taxon>Coleoptera</taxon>
        <taxon>Polyphaga</taxon>
        <taxon>Elateriformia</taxon>
        <taxon>Elateroidea</taxon>
        <taxon>Elateridae</taxon>
        <taxon>Agrypninae</taxon>
        <taxon>Pyrophorini</taxon>
        <taxon>Ignelater</taxon>
    </lineage>
</organism>
<feature type="domain" description="Saposin A-type" evidence="8">
    <location>
        <begin position="729"/>
        <end position="769"/>
    </location>
</feature>
<dbReference type="OrthoDB" id="6754465at2759"/>
<name>A0A8K0FXX3_IGNLU</name>
<dbReference type="PRINTS" id="PR01797">
    <property type="entry name" value="SAPOSIN"/>
</dbReference>